<comment type="caution">
    <text evidence="4">The sequence shown here is derived from an EMBL/GenBank/DDBJ whole genome shotgun (WGS) entry which is preliminary data.</text>
</comment>
<evidence type="ECO:0000259" key="2">
    <source>
        <dbReference type="Pfam" id="PF00535"/>
    </source>
</evidence>
<dbReference type="Pfam" id="PF00535">
    <property type="entry name" value="Glycos_transf_2"/>
    <property type="match status" value="1"/>
</dbReference>
<dbReference type="InterPro" id="IPR027791">
    <property type="entry name" value="Galactosyl_T_C"/>
</dbReference>
<dbReference type="Pfam" id="PF02709">
    <property type="entry name" value="Glyco_transf_7C"/>
    <property type="match status" value="1"/>
</dbReference>
<feature type="domain" description="Galactosyltransferase C-terminal" evidence="3">
    <location>
        <begin position="136"/>
        <end position="195"/>
    </location>
</feature>
<name>A0ABS1KHI4_9FLAO</name>
<dbReference type="EMBL" id="JAERSF010000004">
    <property type="protein sequence ID" value="MBL0738885.1"/>
    <property type="molecule type" value="Genomic_DNA"/>
</dbReference>
<gene>
    <name evidence="4" type="ORF">JI750_18460</name>
</gene>
<evidence type="ECO:0000259" key="3">
    <source>
        <dbReference type="Pfam" id="PF02709"/>
    </source>
</evidence>
<dbReference type="Proteomes" id="UP000603728">
    <property type="component" value="Unassembled WGS sequence"/>
</dbReference>
<feature type="domain" description="Glycosyltransferase 2-like" evidence="2">
    <location>
        <begin position="5"/>
        <end position="110"/>
    </location>
</feature>
<dbReference type="InterPro" id="IPR001173">
    <property type="entry name" value="Glyco_trans_2-like"/>
</dbReference>
<reference evidence="4 5" key="1">
    <citation type="submission" date="2021-01" db="EMBL/GenBank/DDBJ databases">
        <title>Genome seq and assembly of Flavobacterium sp. GN10.</title>
        <authorList>
            <person name="Chhetri G."/>
        </authorList>
    </citation>
    <scope>NUCLEOTIDE SEQUENCE [LARGE SCALE GENOMIC DNA]</scope>
    <source>
        <strain evidence="4 5">GN10</strain>
    </source>
</reference>
<proteinExistence type="predicted"/>
<evidence type="ECO:0000313" key="4">
    <source>
        <dbReference type="EMBL" id="MBL0738885.1"/>
    </source>
</evidence>
<evidence type="ECO:0000256" key="1">
    <source>
        <dbReference type="ARBA" id="ARBA00022679"/>
    </source>
</evidence>
<dbReference type="SUPFAM" id="SSF53448">
    <property type="entry name" value="Nucleotide-diphospho-sugar transferases"/>
    <property type="match status" value="1"/>
</dbReference>
<dbReference type="Gene3D" id="3.90.550.10">
    <property type="entry name" value="Spore Coat Polysaccharide Biosynthesis Protein SpsA, Chain A"/>
    <property type="match status" value="1"/>
</dbReference>
<sequence length="358" mass="42484">MITIIFPYRDRDLIRIEKSLDSLRNQTNQNFKVLFVDYGSKIQFSNQVRSLVDSYSFAEYFYSYNNKQPWSRSKAINVGLKLTETPFVYIADIDLIFRNDFVDILFKLQDPKKAYYFKVGFLSKEETALTKDFLDYQISFSSEASAQGLSLFPMKEINDVQAFDEFLHFWGAEDNDLHCRLTRAGVESIFYDKEITLLHQWHESYRKSERNTLTKELQLKGVVKLNQQHLINNLKNEVIKVNSKNWGMPISEKDYYELENYDSSIILTNKIEVVNHFLFVELPRYEKRILSIQFVEDSFQSTLKYRVKKILGKTVPKYYSLKEINDLLLLHIISFYHIFPYSYEISSDLKSINFKIKK</sequence>
<organism evidence="4 5">
    <name type="scientific">Flavobacterium tagetis</name>
    <dbReference type="NCBI Taxonomy" id="2801336"/>
    <lineage>
        <taxon>Bacteria</taxon>
        <taxon>Pseudomonadati</taxon>
        <taxon>Bacteroidota</taxon>
        <taxon>Flavobacteriia</taxon>
        <taxon>Flavobacteriales</taxon>
        <taxon>Flavobacteriaceae</taxon>
        <taxon>Flavobacterium</taxon>
    </lineage>
</organism>
<keyword evidence="5" id="KW-1185">Reference proteome</keyword>
<evidence type="ECO:0000313" key="5">
    <source>
        <dbReference type="Proteomes" id="UP000603728"/>
    </source>
</evidence>
<protein>
    <submittedName>
        <fullName evidence="4">Glycosyltransferase</fullName>
    </submittedName>
</protein>
<accession>A0ABS1KHI4</accession>
<keyword evidence="1" id="KW-0808">Transferase</keyword>
<dbReference type="InterPro" id="IPR029044">
    <property type="entry name" value="Nucleotide-diphossugar_trans"/>
</dbReference>
<dbReference type="RefSeq" id="WP_202005702.1">
    <property type="nucleotide sequence ID" value="NZ_JAERSF010000004.1"/>
</dbReference>